<keyword evidence="4" id="KW-0547">Nucleotide-binding</keyword>
<keyword evidence="9" id="KW-1185">Reference proteome</keyword>
<dbReference type="InterPro" id="IPR027417">
    <property type="entry name" value="P-loop_NTPase"/>
</dbReference>
<dbReference type="PRINTS" id="PR00364">
    <property type="entry name" value="DISEASERSIST"/>
</dbReference>
<dbReference type="Pfam" id="PF23247">
    <property type="entry name" value="LRR_RPS2"/>
    <property type="match status" value="1"/>
</dbReference>
<proteinExistence type="inferred from homology"/>
<evidence type="ECO:0000259" key="7">
    <source>
        <dbReference type="SMART" id="SM00382"/>
    </source>
</evidence>
<dbReference type="Gene3D" id="3.40.50.300">
    <property type="entry name" value="P-loop containing nucleotide triphosphate hydrolases"/>
    <property type="match status" value="1"/>
</dbReference>
<dbReference type="GO" id="GO:0006952">
    <property type="term" value="P:defense response"/>
    <property type="evidence" value="ECO:0007669"/>
    <property type="project" value="UniProtKB-KW"/>
</dbReference>
<dbReference type="EMBL" id="JBJUIK010000003">
    <property type="protein sequence ID" value="KAL3533473.1"/>
    <property type="molecule type" value="Genomic_DNA"/>
</dbReference>
<dbReference type="Proteomes" id="UP001630127">
    <property type="component" value="Unassembled WGS sequence"/>
</dbReference>
<comment type="caution">
    <text evidence="8">The sequence shown here is derived from an EMBL/GenBank/DDBJ whole genome shotgun (WGS) entry which is preliminary data.</text>
</comment>
<keyword evidence="6" id="KW-0067">ATP-binding</keyword>
<evidence type="ECO:0000256" key="1">
    <source>
        <dbReference type="ARBA" id="ARBA00008894"/>
    </source>
</evidence>
<dbReference type="Pfam" id="PF14299">
    <property type="entry name" value="PP2"/>
    <property type="match status" value="1"/>
</dbReference>
<keyword evidence="5" id="KW-0611">Plant defense</keyword>
<keyword evidence="2" id="KW-0433">Leucine-rich repeat</keyword>
<dbReference type="InterPro" id="IPR032675">
    <property type="entry name" value="LRR_dom_sf"/>
</dbReference>
<reference evidence="8 9" key="1">
    <citation type="submission" date="2024-11" db="EMBL/GenBank/DDBJ databases">
        <title>A near-complete genome assembly of Cinchona calisaya.</title>
        <authorList>
            <person name="Lian D.C."/>
            <person name="Zhao X.W."/>
            <person name="Wei L."/>
        </authorList>
    </citation>
    <scope>NUCLEOTIDE SEQUENCE [LARGE SCALE GENOMIC DNA]</scope>
    <source>
        <tissue evidence="8">Nenye</tissue>
    </source>
</reference>
<dbReference type="FunFam" id="3.40.50.300:FF:001091">
    <property type="entry name" value="Probable disease resistance protein At1g61300"/>
    <property type="match status" value="1"/>
</dbReference>
<keyword evidence="3" id="KW-0677">Repeat</keyword>
<accession>A0ABD3AQM6</accession>
<dbReference type="InterPro" id="IPR057135">
    <property type="entry name" value="At4g27190-like_LRR"/>
</dbReference>
<dbReference type="SMART" id="SM00382">
    <property type="entry name" value="AAA"/>
    <property type="match status" value="1"/>
</dbReference>
<dbReference type="InterPro" id="IPR002182">
    <property type="entry name" value="NB-ARC"/>
</dbReference>
<protein>
    <recommendedName>
        <fullName evidence="7">AAA+ ATPase domain-containing protein</fullName>
    </recommendedName>
</protein>
<dbReference type="SUPFAM" id="SSF52058">
    <property type="entry name" value="L domain-like"/>
    <property type="match status" value="1"/>
</dbReference>
<evidence type="ECO:0000313" key="9">
    <source>
        <dbReference type="Proteomes" id="UP001630127"/>
    </source>
</evidence>
<evidence type="ECO:0000256" key="5">
    <source>
        <dbReference type="ARBA" id="ARBA00022821"/>
    </source>
</evidence>
<dbReference type="InterPro" id="IPR050905">
    <property type="entry name" value="Plant_NBS-LRR"/>
</dbReference>
<dbReference type="InterPro" id="IPR025886">
    <property type="entry name" value="PP2-like"/>
</dbReference>
<dbReference type="InterPro" id="IPR042197">
    <property type="entry name" value="Apaf_helical"/>
</dbReference>
<gene>
    <name evidence="8" type="ORF">ACH5RR_006994</name>
</gene>
<feature type="domain" description="AAA+ ATPase" evidence="7">
    <location>
        <begin position="177"/>
        <end position="315"/>
    </location>
</feature>
<evidence type="ECO:0000256" key="2">
    <source>
        <dbReference type="ARBA" id="ARBA00022614"/>
    </source>
</evidence>
<dbReference type="Gene3D" id="3.80.10.10">
    <property type="entry name" value="Ribonuclease Inhibitor"/>
    <property type="match status" value="1"/>
</dbReference>
<dbReference type="SUPFAM" id="SSF52540">
    <property type="entry name" value="P-loop containing nucleoside triphosphate hydrolases"/>
    <property type="match status" value="1"/>
</dbReference>
<name>A0ABD3AQM6_9GENT</name>
<dbReference type="AlphaFoldDB" id="A0ABD3AQM6"/>
<dbReference type="GO" id="GO:0005524">
    <property type="term" value="F:ATP binding"/>
    <property type="evidence" value="ECO:0007669"/>
    <property type="project" value="UniProtKB-KW"/>
</dbReference>
<dbReference type="Gene3D" id="1.10.8.430">
    <property type="entry name" value="Helical domain of apoptotic protease-activating factors"/>
    <property type="match status" value="1"/>
</dbReference>
<dbReference type="PANTHER" id="PTHR33463:SF198">
    <property type="entry name" value="RPP4C3"/>
    <property type="match status" value="1"/>
</dbReference>
<sequence>MGEIISTILGPLLEVVVDYVATPIKDQLSYLCCFNSNIQNLGAAVESLEPKRAGVQRQVDAATRNVESVLPDVQNWLQKADKIKTTNDRIIKARDDIQKRCFHGWCTNLKSRYSLSREAKKTARDSVELRDNGHFVSISIPAYPADLEPIPARSDEIEFQSRKAKEEEIMDALKNNNVNMIGICGMGGVGKTTMVKKIEKRVIEEKLFENVVRAVVTQQLNLKNIQQEIAEALGLELKQETLSIRAKILHTRLKDVNSRVLIILDDIWESLDLEEIGIPSPNNTFGCKIILTSRVHDACVQMEAEKILQLVELPENEAWRLFREHAGDTVDAPNLRQIAENVAKECKGLPLALVTVGRALRNKSRTFWEDALLQLQQSMPENIPQVLNRVYRPLMLSYNQLANEETRYLFRLCCLFPEDHDISLDDLVGYGMGLQIFFGIRTLRDARNRVRALVETLRHRFLVENGKDAEHVKLHDIIRDMAIIIASNKDKHVFMKSHEIELEEWLNRDSCNEISPTSSRTSAIVALGERIDFENLQTLRLQIDVQSEGQMDIPIPNDFFDGMRGLKVIHIEGIGGSLRLPLSLLLLTNLRTLHLHSCDCTEQIYLIGKLVNLEILSLRCSLIEVVPKEIGDLKRLKLLDLTGCNKLKEIAPGVIAGLVGLEELLMLGSFKNWEAEVEGKERRNASLLEVASLKNLTTLEIEILDQEVLPPDDACQWQDFRRYDITVGMSDHYDSRSLSGNYDKVLKLNLYKPIPLSNWIHVLIRQTEYLDLYIRKSGACSNVLKLVQDGFQNLRRLELEDFDKVEDWENVFQVRSSVGVVFGALEELHLLNCRDLKVIFHGPTLAGSFVALKLLRLDNLLKLTHLWNQKLFLPNLTKVVIKDCSSLEYVLLLSAGESLMQIQELEIKNCPVLEVVFKEGIGGVITKKDEAQATVKETLLPQLKNLLLAKLPNFQHFCATKNDIELPSLESLTIKDCPKMEKFSRGSISLPSLEFVAGLSNPNLATQMFFNKEKLGDEIHLKSNSFILSARDLSIIWGDDTTYWEWGLAKYSSDIFVVGAKLLQVWWLAVSGRFEIVKLSPQTLYEVVFEIKLEKFTFMCETPVNLKLITPPEGMTQEHIENLDLKPRGEWIEILAGEFTTGPDPIGYLEFSLFQHDTKIEKRGLLVKGVTIRPKS</sequence>
<dbReference type="PANTHER" id="PTHR33463">
    <property type="entry name" value="NB-ARC DOMAIN-CONTAINING PROTEIN-RELATED"/>
    <property type="match status" value="1"/>
</dbReference>
<dbReference type="Gene3D" id="1.10.10.10">
    <property type="entry name" value="Winged helix-like DNA-binding domain superfamily/Winged helix DNA-binding domain"/>
    <property type="match status" value="1"/>
</dbReference>
<dbReference type="InterPro" id="IPR003593">
    <property type="entry name" value="AAA+_ATPase"/>
</dbReference>
<dbReference type="Pfam" id="PF00931">
    <property type="entry name" value="NB-ARC"/>
    <property type="match status" value="1"/>
</dbReference>
<evidence type="ECO:0000256" key="6">
    <source>
        <dbReference type="ARBA" id="ARBA00022840"/>
    </source>
</evidence>
<evidence type="ECO:0000256" key="4">
    <source>
        <dbReference type="ARBA" id="ARBA00022741"/>
    </source>
</evidence>
<dbReference type="InterPro" id="IPR036388">
    <property type="entry name" value="WH-like_DNA-bd_sf"/>
</dbReference>
<comment type="similarity">
    <text evidence="1">Belongs to the disease resistance NB-LRR family.</text>
</comment>
<evidence type="ECO:0000256" key="3">
    <source>
        <dbReference type="ARBA" id="ARBA00022737"/>
    </source>
</evidence>
<organism evidence="8 9">
    <name type="scientific">Cinchona calisaya</name>
    <dbReference type="NCBI Taxonomy" id="153742"/>
    <lineage>
        <taxon>Eukaryota</taxon>
        <taxon>Viridiplantae</taxon>
        <taxon>Streptophyta</taxon>
        <taxon>Embryophyta</taxon>
        <taxon>Tracheophyta</taxon>
        <taxon>Spermatophyta</taxon>
        <taxon>Magnoliopsida</taxon>
        <taxon>eudicotyledons</taxon>
        <taxon>Gunneridae</taxon>
        <taxon>Pentapetalae</taxon>
        <taxon>asterids</taxon>
        <taxon>lamiids</taxon>
        <taxon>Gentianales</taxon>
        <taxon>Rubiaceae</taxon>
        <taxon>Cinchonoideae</taxon>
        <taxon>Cinchoneae</taxon>
        <taxon>Cinchona</taxon>
    </lineage>
</organism>
<evidence type="ECO:0000313" key="8">
    <source>
        <dbReference type="EMBL" id="KAL3533473.1"/>
    </source>
</evidence>